<dbReference type="InterPro" id="IPR014710">
    <property type="entry name" value="RmlC-like_jellyroll"/>
</dbReference>
<dbReference type="InterPro" id="IPR013096">
    <property type="entry name" value="Cupin_2"/>
</dbReference>
<accession>A0A8J8SJ98</accession>
<dbReference type="SUPFAM" id="SSF46689">
    <property type="entry name" value="Homeodomain-like"/>
    <property type="match status" value="1"/>
</dbReference>
<keyword evidence="2" id="KW-0238">DNA-binding</keyword>
<dbReference type="Pfam" id="PF12833">
    <property type="entry name" value="HTH_18"/>
    <property type="match status" value="1"/>
</dbReference>
<gene>
    <name evidence="5" type="ORF">HZI73_24540</name>
</gene>
<protein>
    <submittedName>
        <fullName evidence="5">Helix-turn-helix domain-containing protein</fullName>
    </submittedName>
</protein>
<evidence type="ECO:0000313" key="6">
    <source>
        <dbReference type="Proteomes" id="UP000683246"/>
    </source>
</evidence>
<dbReference type="Gene3D" id="1.10.10.60">
    <property type="entry name" value="Homeodomain-like"/>
    <property type="match status" value="1"/>
</dbReference>
<dbReference type="Pfam" id="PF07883">
    <property type="entry name" value="Cupin_2"/>
    <property type="match status" value="1"/>
</dbReference>
<evidence type="ECO:0000256" key="2">
    <source>
        <dbReference type="ARBA" id="ARBA00023125"/>
    </source>
</evidence>
<keyword evidence="3" id="KW-0804">Transcription</keyword>
<dbReference type="PROSITE" id="PS01124">
    <property type="entry name" value="HTH_ARAC_FAMILY_2"/>
    <property type="match status" value="1"/>
</dbReference>
<dbReference type="AlphaFoldDB" id="A0A8J8SJ98"/>
<dbReference type="InterPro" id="IPR009057">
    <property type="entry name" value="Homeodomain-like_sf"/>
</dbReference>
<dbReference type="SUPFAM" id="SSF51182">
    <property type="entry name" value="RmlC-like cupins"/>
    <property type="match status" value="1"/>
</dbReference>
<sequence length="276" mass="32089">MAVELTIDAFVKDNSGVYVADMTLDKDHSTGIHQHNFYELFVVLEGEYVEYINQQKKLLGYGDFHFISPRDRHYFMGKGKGKNILRNIAIDKSYFDCIIKTHSLSMDPLYASPLTLKKQAIENFIQKSDTLLGYTPSTLNKKYIFESLLSDIYLDISSLANQCIPPWLKKACDLTRTHHYYIEGLPKFITLCGKSQEHITREMKKHYHMKPSEFINELRLAKAANELMTTQHSIIDIIYDCGFTNPSYFNRLFKIKYGMTPSHYRKNHNIIFSISI</sequence>
<dbReference type="RefSeq" id="WP_212695972.1">
    <property type="nucleotide sequence ID" value="NZ_CP058649.1"/>
</dbReference>
<organism evidence="5 6">
    <name type="scientific">Vallitalea pronyensis</name>
    <dbReference type="NCBI Taxonomy" id="1348613"/>
    <lineage>
        <taxon>Bacteria</taxon>
        <taxon>Bacillati</taxon>
        <taxon>Bacillota</taxon>
        <taxon>Clostridia</taxon>
        <taxon>Lachnospirales</taxon>
        <taxon>Vallitaleaceae</taxon>
        <taxon>Vallitalea</taxon>
    </lineage>
</organism>
<feature type="domain" description="HTH araC/xylS-type" evidence="4">
    <location>
        <begin position="195"/>
        <end position="267"/>
    </location>
</feature>
<dbReference type="Proteomes" id="UP000683246">
    <property type="component" value="Chromosome"/>
</dbReference>
<dbReference type="GO" id="GO:0003700">
    <property type="term" value="F:DNA-binding transcription factor activity"/>
    <property type="evidence" value="ECO:0007669"/>
    <property type="project" value="InterPro"/>
</dbReference>
<dbReference type="GO" id="GO:0043565">
    <property type="term" value="F:sequence-specific DNA binding"/>
    <property type="evidence" value="ECO:0007669"/>
    <property type="project" value="InterPro"/>
</dbReference>
<evidence type="ECO:0000313" key="5">
    <source>
        <dbReference type="EMBL" id="QUI25272.1"/>
    </source>
</evidence>
<evidence type="ECO:0000256" key="3">
    <source>
        <dbReference type="ARBA" id="ARBA00023163"/>
    </source>
</evidence>
<evidence type="ECO:0000256" key="1">
    <source>
        <dbReference type="ARBA" id="ARBA00023015"/>
    </source>
</evidence>
<proteinExistence type="predicted"/>
<dbReference type="InterPro" id="IPR020449">
    <property type="entry name" value="Tscrpt_reg_AraC-type_HTH"/>
</dbReference>
<reference evidence="5" key="1">
    <citation type="submission" date="2020-07" db="EMBL/GenBank/DDBJ databases">
        <title>Vallitalea pronyensis genome.</title>
        <authorList>
            <person name="Postec A."/>
        </authorList>
    </citation>
    <scope>NUCLEOTIDE SEQUENCE</scope>
    <source>
        <strain evidence="5">FatNI3</strain>
    </source>
</reference>
<dbReference type="SMART" id="SM00342">
    <property type="entry name" value="HTH_ARAC"/>
    <property type="match status" value="1"/>
</dbReference>
<evidence type="ECO:0000259" key="4">
    <source>
        <dbReference type="PROSITE" id="PS01124"/>
    </source>
</evidence>
<dbReference type="PANTHER" id="PTHR43280:SF28">
    <property type="entry name" value="HTH-TYPE TRANSCRIPTIONAL ACTIVATOR RHAS"/>
    <property type="match status" value="1"/>
</dbReference>
<dbReference type="EMBL" id="CP058649">
    <property type="protein sequence ID" value="QUI25272.1"/>
    <property type="molecule type" value="Genomic_DNA"/>
</dbReference>
<keyword evidence="6" id="KW-1185">Reference proteome</keyword>
<name>A0A8J8SJ98_9FIRM</name>
<dbReference type="KEGG" id="vpy:HZI73_24540"/>
<dbReference type="Gene3D" id="2.60.120.10">
    <property type="entry name" value="Jelly Rolls"/>
    <property type="match status" value="1"/>
</dbReference>
<keyword evidence="1" id="KW-0805">Transcription regulation</keyword>
<dbReference type="InterPro" id="IPR018060">
    <property type="entry name" value="HTH_AraC"/>
</dbReference>
<dbReference type="PANTHER" id="PTHR43280">
    <property type="entry name" value="ARAC-FAMILY TRANSCRIPTIONAL REGULATOR"/>
    <property type="match status" value="1"/>
</dbReference>
<dbReference type="InterPro" id="IPR011051">
    <property type="entry name" value="RmlC_Cupin_sf"/>
</dbReference>
<dbReference type="PRINTS" id="PR00032">
    <property type="entry name" value="HTHARAC"/>
</dbReference>